<comment type="caution">
    <text evidence="2">The sequence shown here is derived from an EMBL/GenBank/DDBJ whole genome shotgun (WGS) entry which is preliminary data.</text>
</comment>
<dbReference type="EMBL" id="JAYWVC010000347">
    <property type="protein sequence ID" value="MED7828286.1"/>
    <property type="molecule type" value="Genomic_DNA"/>
</dbReference>
<proteinExistence type="predicted"/>
<keyword evidence="3" id="KW-1185">Reference proteome</keyword>
<organism evidence="2 3">
    <name type="scientific">Streptomyces chiangmaiensis</name>
    <dbReference type="NCBI Taxonomy" id="766497"/>
    <lineage>
        <taxon>Bacteria</taxon>
        <taxon>Bacillati</taxon>
        <taxon>Actinomycetota</taxon>
        <taxon>Actinomycetes</taxon>
        <taxon>Kitasatosporales</taxon>
        <taxon>Streptomycetaceae</taxon>
        <taxon>Streptomyces</taxon>
    </lineage>
</organism>
<evidence type="ECO:0000313" key="2">
    <source>
        <dbReference type="EMBL" id="MED7828286.1"/>
    </source>
</evidence>
<dbReference type="Pfam" id="PF03814">
    <property type="entry name" value="KdpA"/>
    <property type="match status" value="1"/>
</dbReference>
<dbReference type="InterPro" id="IPR004623">
    <property type="entry name" value="KdpA"/>
</dbReference>
<protein>
    <submittedName>
        <fullName evidence="2">Potassium-transporting ATPase subunit KdpA</fullName>
    </submittedName>
</protein>
<evidence type="ECO:0000313" key="3">
    <source>
        <dbReference type="Proteomes" id="UP001333996"/>
    </source>
</evidence>
<dbReference type="RefSeq" id="WP_329512637.1">
    <property type="nucleotide sequence ID" value="NZ_JAYWVC010000347.1"/>
</dbReference>
<accession>A0ABU7FWG3</accession>
<dbReference type="Proteomes" id="UP001333996">
    <property type="component" value="Unassembled WGS sequence"/>
</dbReference>
<name>A0ABU7FWG3_9ACTN</name>
<sequence length="62" mass="6627">MQHGLPRSLGPPAVSAEQASNTAASFATNTDWQSCSCEATMGHRVQMDEYTSHTACSFPPRA</sequence>
<reference evidence="2" key="1">
    <citation type="submission" date="2024-01" db="EMBL/GenBank/DDBJ databases">
        <title>First draft genome sequence data of TA4-1, the type strain of Gram-positive actinobacterium Streptomyces chiangmaiensis.</title>
        <authorList>
            <person name="Yasawong M."/>
            <person name="Nantapong N."/>
        </authorList>
    </citation>
    <scope>NUCLEOTIDE SEQUENCE</scope>
    <source>
        <strain evidence="2">TA4-1</strain>
    </source>
</reference>
<evidence type="ECO:0000256" key="1">
    <source>
        <dbReference type="SAM" id="MobiDB-lite"/>
    </source>
</evidence>
<feature type="region of interest" description="Disordered" evidence="1">
    <location>
        <begin position="1"/>
        <end position="25"/>
    </location>
</feature>
<gene>
    <name evidence="2" type="ORF">VXC91_42095</name>
</gene>